<sequence>MTDRLVIRVQLLISGEGHGSMLVSLENPPGNQATPFACNGSEPEFVALASHSLGETSVRDAGRLLFDGLAAQPDIGLHLPAAAQPGAAKRPVFVELRAPGAAEALPWETLWSQAVDFLGLDARWPVSRIVPPVGDNPVHLEEFRPPLRIAAILSCLGVTAADEWQILSKEVAAVAGRLDVEVLTFVSEHDLALSIQKAADPGVSVDLVPQDLATLREKVSSFRPHILHLFCHGRLRQRPQLEIAVAADWQDGVPNRSLRLEFDQISQLSNPMDPAWLAVLNCCEVGAPVGETYSLARELVNRGPFAAAVAMSEPVNPDDASAFSAALYPQLLAAVENVVQAKGNPVEIPFWNLLVEPRRRLCERQAVGGISVSMAATSTKEWTVPVLYVRPDPLVLSWLPGPAPTLEEVGRQQLHRRALAGRGP</sequence>
<dbReference type="Pfam" id="PF12770">
    <property type="entry name" value="CHAT"/>
    <property type="match status" value="1"/>
</dbReference>
<evidence type="ECO:0000313" key="2">
    <source>
        <dbReference type="EMBL" id="XDQ23289.1"/>
    </source>
</evidence>
<protein>
    <submittedName>
        <fullName evidence="2">CHAT domain-containing protein</fullName>
    </submittedName>
</protein>
<dbReference type="InterPro" id="IPR024983">
    <property type="entry name" value="CHAT_dom"/>
</dbReference>
<name>A0AB39NYX7_9ACTN</name>
<reference evidence="2" key="1">
    <citation type="submission" date="2024-07" db="EMBL/GenBank/DDBJ databases">
        <authorList>
            <person name="Yu S.T."/>
        </authorList>
    </citation>
    <scope>NUCLEOTIDE SEQUENCE</scope>
    <source>
        <strain evidence="2">R21</strain>
    </source>
</reference>
<evidence type="ECO:0000259" key="1">
    <source>
        <dbReference type="Pfam" id="PF12770"/>
    </source>
</evidence>
<dbReference type="EMBL" id="CP163435">
    <property type="protein sequence ID" value="XDQ23289.1"/>
    <property type="molecule type" value="Genomic_DNA"/>
</dbReference>
<dbReference type="RefSeq" id="WP_369228871.1">
    <property type="nucleotide sequence ID" value="NZ_CP163435.1"/>
</dbReference>
<accession>A0AB39NYX7</accession>
<dbReference type="AlphaFoldDB" id="A0AB39NYX7"/>
<proteinExistence type="predicted"/>
<organism evidence="2">
    <name type="scientific">Streptomyces sp. R21</name>
    <dbReference type="NCBI Taxonomy" id="3238627"/>
    <lineage>
        <taxon>Bacteria</taxon>
        <taxon>Bacillati</taxon>
        <taxon>Actinomycetota</taxon>
        <taxon>Actinomycetes</taxon>
        <taxon>Kitasatosporales</taxon>
        <taxon>Streptomycetaceae</taxon>
        <taxon>Streptomyces</taxon>
    </lineage>
</organism>
<feature type="domain" description="CHAT" evidence="1">
    <location>
        <begin position="211"/>
        <end position="333"/>
    </location>
</feature>
<gene>
    <name evidence="2" type="ORF">AB5J56_00460</name>
</gene>